<comment type="similarity">
    <text evidence="1">Belongs to the short-chain dehydrogenases/reductases (SDR) family.</text>
</comment>
<keyword evidence="5" id="KW-1185">Reference proteome</keyword>
<feature type="region of interest" description="Disordered" evidence="3">
    <location>
        <begin position="1"/>
        <end position="36"/>
    </location>
</feature>
<reference evidence="5" key="1">
    <citation type="journal article" date="2019" name="Int. J. Syst. Evol. Microbiol.">
        <title>The Global Catalogue of Microorganisms (GCM) 10K type strain sequencing project: providing services to taxonomists for standard genome sequencing and annotation.</title>
        <authorList>
            <consortium name="The Broad Institute Genomics Platform"/>
            <consortium name="The Broad Institute Genome Sequencing Center for Infectious Disease"/>
            <person name="Wu L."/>
            <person name="Ma J."/>
        </authorList>
    </citation>
    <scope>NUCLEOTIDE SEQUENCE [LARGE SCALE GENOMIC DNA]</scope>
    <source>
        <strain evidence="5">CGMCC 4.7198</strain>
    </source>
</reference>
<feature type="compositionally biased region" description="Basic residues" evidence="3">
    <location>
        <begin position="1"/>
        <end position="19"/>
    </location>
</feature>
<dbReference type="RefSeq" id="WP_381260981.1">
    <property type="nucleotide sequence ID" value="NZ_JBHTBI010000046.1"/>
</dbReference>
<gene>
    <name evidence="4" type="ORF">ACFQZP_48680</name>
</gene>
<comment type="caution">
    <text evidence="4">The sequence shown here is derived from an EMBL/GenBank/DDBJ whole genome shotgun (WGS) entry which is preliminary data.</text>
</comment>
<dbReference type="PANTHER" id="PTHR24321:SF8">
    <property type="entry name" value="ESTRADIOL 17-BETA-DEHYDROGENASE 8-RELATED"/>
    <property type="match status" value="1"/>
</dbReference>
<dbReference type="PANTHER" id="PTHR24321">
    <property type="entry name" value="DEHYDROGENASES, SHORT CHAIN"/>
    <property type="match status" value="1"/>
</dbReference>
<dbReference type="SUPFAM" id="SSF51735">
    <property type="entry name" value="NAD(P)-binding Rossmann-fold domains"/>
    <property type="match status" value="1"/>
</dbReference>
<accession>A0ABW2VZ74</accession>
<proteinExistence type="inferred from homology"/>
<dbReference type="InterPro" id="IPR002347">
    <property type="entry name" value="SDR_fam"/>
</dbReference>
<dbReference type="InterPro" id="IPR036291">
    <property type="entry name" value="NAD(P)-bd_dom_sf"/>
</dbReference>
<evidence type="ECO:0000313" key="5">
    <source>
        <dbReference type="Proteomes" id="UP001596957"/>
    </source>
</evidence>
<sequence>MGGHPRQPRPRRTSRRPRPRHDTIDSFQPTGRPGQPREIANVALFLASDEASFMTGSVVAVDGGMTSQ</sequence>
<evidence type="ECO:0000256" key="2">
    <source>
        <dbReference type="ARBA" id="ARBA00023002"/>
    </source>
</evidence>
<evidence type="ECO:0000256" key="1">
    <source>
        <dbReference type="ARBA" id="ARBA00006484"/>
    </source>
</evidence>
<dbReference type="Gene3D" id="3.40.50.720">
    <property type="entry name" value="NAD(P)-binding Rossmann-like Domain"/>
    <property type="match status" value="1"/>
</dbReference>
<evidence type="ECO:0000256" key="3">
    <source>
        <dbReference type="SAM" id="MobiDB-lite"/>
    </source>
</evidence>
<dbReference type="Proteomes" id="UP001596957">
    <property type="component" value="Unassembled WGS sequence"/>
</dbReference>
<keyword evidence="2" id="KW-0560">Oxidoreductase</keyword>
<protein>
    <submittedName>
        <fullName evidence="4">SDR family oxidoreductase</fullName>
    </submittedName>
</protein>
<organism evidence="4 5">
    <name type="scientific">Streptomyces lutosisoli</name>
    <dbReference type="NCBI Taxonomy" id="2665721"/>
    <lineage>
        <taxon>Bacteria</taxon>
        <taxon>Bacillati</taxon>
        <taxon>Actinomycetota</taxon>
        <taxon>Actinomycetes</taxon>
        <taxon>Kitasatosporales</taxon>
        <taxon>Streptomycetaceae</taxon>
        <taxon>Streptomyces</taxon>
    </lineage>
</organism>
<name>A0ABW2VZ74_9ACTN</name>
<dbReference type="EMBL" id="JBHTEC010000008">
    <property type="protein sequence ID" value="MFD0289344.1"/>
    <property type="molecule type" value="Genomic_DNA"/>
</dbReference>
<dbReference type="Pfam" id="PF13561">
    <property type="entry name" value="adh_short_C2"/>
    <property type="match status" value="1"/>
</dbReference>
<evidence type="ECO:0000313" key="4">
    <source>
        <dbReference type="EMBL" id="MFD0289344.1"/>
    </source>
</evidence>